<protein>
    <submittedName>
        <fullName evidence="1">Uncharacterized protein</fullName>
    </submittedName>
</protein>
<reference evidence="1 2" key="2">
    <citation type="journal article" date="2022" name="Mol. Ecol. Resour.">
        <title>The genomes of chicory, endive, great burdock and yacon provide insights into Asteraceae paleo-polyploidization history and plant inulin production.</title>
        <authorList>
            <person name="Fan W."/>
            <person name="Wang S."/>
            <person name="Wang H."/>
            <person name="Wang A."/>
            <person name="Jiang F."/>
            <person name="Liu H."/>
            <person name="Zhao H."/>
            <person name="Xu D."/>
            <person name="Zhang Y."/>
        </authorList>
    </citation>
    <scope>NUCLEOTIDE SEQUENCE [LARGE SCALE GENOMIC DNA]</scope>
    <source>
        <strain evidence="2">cv. Yunnan</strain>
        <tissue evidence="1">Leaves</tissue>
    </source>
</reference>
<accession>A0ACB9A9V5</accession>
<evidence type="ECO:0000313" key="1">
    <source>
        <dbReference type="EMBL" id="KAI3706128.1"/>
    </source>
</evidence>
<gene>
    <name evidence="1" type="ORF">L1987_76386</name>
</gene>
<comment type="caution">
    <text evidence="1">The sequence shown here is derived from an EMBL/GenBank/DDBJ whole genome shotgun (WGS) entry which is preliminary data.</text>
</comment>
<reference evidence="2" key="1">
    <citation type="journal article" date="2022" name="Mol. Ecol. Resour.">
        <title>The genomes of chicory, endive, great burdock and yacon provide insights into Asteraceae palaeo-polyploidization history and plant inulin production.</title>
        <authorList>
            <person name="Fan W."/>
            <person name="Wang S."/>
            <person name="Wang H."/>
            <person name="Wang A."/>
            <person name="Jiang F."/>
            <person name="Liu H."/>
            <person name="Zhao H."/>
            <person name="Xu D."/>
            <person name="Zhang Y."/>
        </authorList>
    </citation>
    <scope>NUCLEOTIDE SEQUENCE [LARGE SCALE GENOMIC DNA]</scope>
    <source>
        <strain evidence="2">cv. Yunnan</strain>
    </source>
</reference>
<organism evidence="1 2">
    <name type="scientific">Smallanthus sonchifolius</name>
    <dbReference type="NCBI Taxonomy" id="185202"/>
    <lineage>
        <taxon>Eukaryota</taxon>
        <taxon>Viridiplantae</taxon>
        <taxon>Streptophyta</taxon>
        <taxon>Embryophyta</taxon>
        <taxon>Tracheophyta</taxon>
        <taxon>Spermatophyta</taxon>
        <taxon>Magnoliopsida</taxon>
        <taxon>eudicotyledons</taxon>
        <taxon>Gunneridae</taxon>
        <taxon>Pentapetalae</taxon>
        <taxon>asterids</taxon>
        <taxon>campanulids</taxon>
        <taxon>Asterales</taxon>
        <taxon>Asteraceae</taxon>
        <taxon>Asteroideae</taxon>
        <taxon>Heliantheae alliance</taxon>
        <taxon>Millerieae</taxon>
        <taxon>Smallanthus</taxon>
    </lineage>
</organism>
<name>A0ACB9A9V5_9ASTR</name>
<dbReference type="EMBL" id="CM042042">
    <property type="protein sequence ID" value="KAI3706128.1"/>
    <property type="molecule type" value="Genomic_DNA"/>
</dbReference>
<dbReference type="Proteomes" id="UP001056120">
    <property type="component" value="Linkage Group LG25"/>
</dbReference>
<proteinExistence type="predicted"/>
<keyword evidence="2" id="KW-1185">Reference proteome</keyword>
<evidence type="ECO:0000313" key="2">
    <source>
        <dbReference type="Proteomes" id="UP001056120"/>
    </source>
</evidence>
<sequence length="1453" mass="163417">MPDTNSSANNTEPNIEPKQQPLHPVYTVTNIQNKVHVLDGVDITYPTWVKLFMLHATGYDVVQHIDGSPSPDKDSTDYPSWKKIDAVVLQWIYGTLTKPLLVRVLEDKSTAYEAWKRVQNLFLNNKGSRAASLQHELTNLTLTSMPNLEAYCQRIRELADQLTAVDCPINNTQRILYLVRGLPREYDAVASILNQSLPSWEDACDRLQSEARRISARDTLSPTPMVAAAVTSWPEKNRDHQPTSNRDYQQRRPSTPRRDYHRKTKPSNRGHSQHSNRPYSAQYTPPAPYWAPPQTYAPYWAPPPCPFPTTAWAPSWDPRQTPRPNTNPAAHSRQQSAQAHLTETDPLEPTQLANAVQALSMDSGNDQWHFDTGASSHVTYNPGKLNTFSSYSPISSIFVGNGNRIPVLGSGSTNIPSSSKPLHLKSVLYNPNFIKNLISVRKFNIDNWTSIEFDPFGFSVKDFKDGMILSRHNSTSDLYPLTPNASATACFAATKDSPFWHDRLGHPGQPVMEFLSSKHFISCNKRKLPFVCQSCQLSKHKRLSFSDSTTRTLSRFAILHCDLWTSPILSHAGYKYYMVLTDDFTQYTWVYPLKFKSETFTKFTHFHQFVKTQFHLPIQSFQCDMGGEFDNTNFKNFSTQHGIQFRFSCPHTSQQNGKSERMIRRLNEIMFTLLTHAKLPSSFWVEALHTASYLHNILPTKLHKYQTPTSLLYLRQPDYDHLRVFGCLCYPNLSSTRPHKLAPRSASCVFLGYPANYRGYRCLEISTGKTIFSRHVTFDETQFPFANPSQTPPNHSFLDPSPLIFTQPITTTNPHNPGTANNSNPSPPPTHISPTHHTPTAYDATPGPTPIFSPDHSPSCVSPQQQNHPPPPNSPTPSVPSGPTSPIAQHQDTTFPNPHPPPPATSTHPMQTRSQSGIHKPRHPLSLNTETSPSISPLPKSHVTALTDSNWKLAMTNEYEALLANNTWELVPRPANAPVIRCMWLFKHKFHADGTLERHKARLVVNGKSQTVGIDCDETFSPVVKPNTIRTVLSLATSKAWPIHQLDVKNAFLHGHLKETVYMFQPPGFTSPSHQKYVCKLNRSLYGLKQAPRAWYQRFAGYITKCGFKSSICDTSLFIYHKGDEMAYLLLYVDDIILTASSDSLLRSIIKSLSAEFNMTDLGALHHFLGIAVQKQKNGIHLSQSSYAADILSRANMTNCKPASTPVEVGSKLSANVGAPFSNSSLYRSLAGALQYLTITRPDISYAVQQVCLFMHAPRELHFQLLKRILRYLKGTISQGLLISPSPSTKLTAYSDADWGGCPDSRRSTSGYCVYMGDNLISWSSKRQPTISRSSAEAEYRGVANTVAELSWIRNLMLELHVPVRNASIIYCDNISAVYLADNPVQHQRTKHIELDIHFVREKVRLGTVKVLHVPADYQYADIFTKGLPKHLFHRFRSSLCLRSPTAQTAGDC</sequence>